<dbReference type="AlphaFoldDB" id="A0A1M5LRE2"/>
<keyword evidence="1" id="KW-0472">Membrane</keyword>
<reference evidence="3" key="1">
    <citation type="submission" date="2016-11" db="EMBL/GenBank/DDBJ databases">
        <authorList>
            <person name="Varghese N."/>
            <person name="Submissions S."/>
        </authorList>
    </citation>
    <scope>NUCLEOTIDE SEQUENCE [LARGE SCALE GENOMIC DNA]</scope>
    <source>
        <strain evidence="3">DSM 17963</strain>
    </source>
</reference>
<sequence length="58" mass="6615">MKLISLFQKVDIAEKIKEAPDSGYQIGVLIGSFIPFLFLAGVAYWMYIKAKKRDKNGY</sequence>
<evidence type="ECO:0000313" key="3">
    <source>
        <dbReference type="Proteomes" id="UP000184071"/>
    </source>
</evidence>
<proteinExistence type="predicted"/>
<dbReference type="Proteomes" id="UP000184071">
    <property type="component" value="Unassembled WGS sequence"/>
</dbReference>
<name>A0A1M5LRE2_9FLAO</name>
<feature type="transmembrane region" description="Helical" evidence="1">
    <location>
        <begin position="24"/>
        <end position="47"/>
    </location>
</feature>
<gene>
    <name evidence="2" type="ORF">SAMN05443663_103444</name>
</gene>
<keyword evidence="1" id="KW-0812">Transmembrane</keyword>
<keyword evidence="1" id="KW-1133">Transmembrane helix</keyword>
<dbReference type="RefSeq" id="WP_167369533.1">
    <property type="nucleotide sequence ID" value="NZ_FQWC01000003.1"/>
</dbReference>
<protein>
    <submittedName>
        <fullName evidence="2">Uncharacterized protein</fullName>
    </submittedName>
</protein>
<dbReference type="EMBL" id="FQWC01000003">
    <property type="protein sequence ID" value="SHG67694.1"/>
    <property type="molecule type" value="Genomic_DNA"/>
</dbReference>
<keyword evidence="3" id="KW-1185">Reference proteome</keyword>
<evidence type="ECO:0000313" key="2">
    <source>
        <dbReference type="EMBL" id="SHG67694.1"/>
    </source>
</evidence>
<evidence type="ECO:0000256" key="1">
    <source>
        <dbReference type="SAM" id="Phobius"/>
    </source>
</evidence>
<accession>A0A1M5LRE2</accession>
<organism evidence="2 3">
    <name type="scientific">Flavobacterium defluvii</name>
    <dbReference type="NCBI Taxonomy" id="370979"/>
    <lineage>
        <taxon>Bacteria</taxon>
        <taxon>Pseudomonadati</taxon>
        <taxon>Bacteroidota</taxon>
        <taxon>Flavobacteriia</taxon>
        <taxon>Flavobacteriales</taxon>
        <taxon>Flavobacteriaceae</taxon>
        <taxon>Flavobacterium</taxon>
    </lineage>
</organism>
<dbReference type="STRING" id="370979.SAMN05443663_103444"/>